<protein>
    <submittedName>
        <fullName evidence="2">Uncharacterized protein</fullName>
    </submittedName>
</protein>
<feature type="region of interest" description="Disordered" evidence="1">
    <location>
        <begin position="181"/>
        <end position="280"/>
    </location>
</feature>
<proteinExistence type="predicted"/>
<comment type="caution">
    <text evidence="2">The sequence shown here is derived from an EMBL/GenBank/DDBJ whole genome shotgun (WGS) entry which is preliminary data.</text>
</comment>
<dbReference type="AlphaFoldDB" id="A0A1S1PGL1"/>
<dbReference type="Proteomes" id="UP000179769">
    <property type="component" value="Unassembled WGS sequence"/>
</dbReference>
<feature type="region of interest" description="Disordered" evidence="1">
    <location>
        <begin position="49"/>
        <end position="104"/>
    </location>
</feature>
<feature type="compositionally biased region" description="Basic and acidic residues" evidence="1">
    <location>
        <begin position="239"/>
        <end position="252"/>
    </location>
</feature>
<evidence type="ECO:0000313" key="3">
    <source>
        <dbReference type="Proteomes" id="UP000179769"/>
    </source>
</evidence>
<accession>A0A1S1PGL1</accession>
<evidence type="ECO:0000256" key="1">
    <source>
        <dbReference type="SAM" id="MobiDB-lite"/>
    </source>
</evidence>
<reference evidence="3" key="1">
    <citation type="submission" date="2016-07" db="EMBL/GenBank/DDBJ databases">
        <title>Frankia sp. NRRL B-16219 Genome sequencing.</title>
        <authorList>
            <person name="Ghodhbane-Gtari F."/>
            <person name="Swanson E."/>
            <person name="Gueddou A."/>
            <person name="Louati M."/>
            <person name="Nouioui I."/>
            <person name="Hezbri K."/>
            <person name="Abebe-Akele F."/>
            <person name="Simpson S."/>
            <person name="Morris K."/>
            <person name="Thomas K."/>
            <person name="Gtari M."/>
            <person name="Tisa L.S."/>
        </authorList>
    </citation>
    <scope>NUCLEOTIDE SEQUENCE [LARGE SCALE GENOMIC DNA]</scope>
    <source>
        <strain evidence="3">NRRL B-16219</strain>
    </source>
</reference>
<organism evidence="2 3">
    <name type="scientific">Parafrankia soli</name>
    <dbReference type="NCBI Taxonomy" id="2599596"/>
    <lineage>
        <taxon>Bacteria</taxon>
        <taxon>Bacillati</taxon>
        <taxon>Actinomycetota</taxon>
        <taxon>Actinomycetes</taxon>
        <taxon>Frankiales</taxon>
        <taxon>Frankiaceae</taxon>
        <taxon>Parafrankia</taxon>
    </lineage>
</organism>
<evidence type="ECO:0000313" key="2">
    <source>
        <dbReference type="EMBL" id="OHV20347.1"/>
    </source>
</evidence>
<dbReference type="EMBL" id="MAXA01000267">
    <property type="protein sequence ID" value="OHV20347.1"/>
    <property type="molecule type" value="Genomic_DNA"/>
</dbReference>
<name>A0A1S1PGL1_9ACTN</name>
<keyword evidence="3" id="KW-1185">Reference proteome</keyword>
<sequence length="331" mass="35142">MFVTYRFVPFRRRFVRPGRHGRPVGGLCRNLLPQSRGDQRGRLRRRLPELLHPDGEGPPAGGLWPPWTGLPDPHEQPPRPVPDVQLAGRNVGGGGGQRSTGRQPERRLELLVPEAQHPGSPAVQLVEGVGDQGAAADRAAACQRPAHRLDGDEALQEGVADHGTGAVAPAAPLGHVDHRAGRRRPRWQPGTVDVRRSQACGAAEDDARHGRAAAPGRDQHRHDLVTVADEAVEGGGRGPAEHRVRPAGEQRRPGLLHQRRRGGGGDEDATRGLPPGAVGDPRADVGAGEAGGHRVVLADDTGLQVGDLPPGESAWARGHGQTMLVVYPLCP</sequence>
<gene>
    <name evidence="2" type="ORF">BBK14_28225</name>
</gene>